<dbReference type="AlphaFoldDB" id="A0AA34RD52"/>
<dbReference type="InterPro" id="IPR045864">
    <property type="entry name" value="aa-tRNA-synth_II/BPL/LPL"/>
</dbReference>
<dbReference type="Proteomes" id="UP000008305">
    <property type="component" value="Chromosome"/>
</dbReference>
<dbReference type="CDD" id="cd16443">
    <property type="entry name" value="LplA"/>
    <property type="match status" value="1"/>
</dbReference>
<dbReference type="KEGG" id="cpm:G5S_0430"/>
<keyword evidence="3" id="KW-1185">Reference proteome</keyword>
<dbReference type="EC" id="6.-.-.-" evidence="2"/>
<dbReference type="GO" id="GO:0016874">
    <property type="term" value="F:ligase activity"/>
    <property type="evidence" value="ECO:0007669"/>
    <property type="project" value="UniProtKB-KW"/>
</dbReference>
<dbReference type="Gene3D" id="3.30.930.10">
    <property type="entry name" value="Bira Bifunctional Protein, Domain 2"/>
    <property type="match status" value="1"/>
</dbReference>
<gene>
    <name evidence="2" type="ordered locus">G5S_0430</name>
</gene>
<dbReference type="PANTHER" id="PTHR43506:SF1">
    <property type="entry name" value="BPL_LPL CATALYTIC DOMAIN-CONTAINING PROTEIN"/>
    <property type="match status" value="1"/>
</dbReference>
<dbReference type="PANTHER" id="PTHR43506">
    <property type="entry name" value="BIOTIN/LIPOATE A/B PROTEIN LIGASE FAMILY"/>
    <property type="match status" value="1"/>
</dbReference>
<dbReference type="Pfam" id="PF21948">
    <property type="entry name" value="LplA-B_cat"/>
    <property type="match status" value="1"/>
</dbReference>
<evidence type="ECO:0000259" key="1">
    <source>
        <dbReference type="PROSITE" id="PS51733"/>
    </source>
</evidence>
<protein>
    <submittedName>
        <fullName evidence="2">Lipoate protein ligase-like protein</fullName>
        <ecNumber evidence="2">6.-.-.-</ecNumber>
    </submittedName>
</protein>
<evidence type="ECO:0000313" key="2">
    <source>
        <dbReference type="EMBL" id="AEB41425.1"/>
    </source>
</evidence>
<reference evidence="2 3" key="1">
    <citation type="journal article" date="2011" name="J. Bacteriol.">
        <title>Genome sequence of the obligate intracellular animal pathogen Chlamydia pecorum E58.</title>
        <authorList>
            <person name="Mojica S."/>
            <person name="Huot Creasy H."/>
            <person name="Daugherty S."/>
            <person name="Read T.D."/>
            <person name="Kim T."/>
            <person name="Kaltenboeck B."/>
            <person name="Bavoil P."/>
            <person name="Myers G.S."/>
        </authorList>
    </citation>
    <scope>NUCLEOTIDE SEQUENCE [LARGE SCALE GENOMIC DNA]</scope>
    <source>
        <strain evidence="2 3">E58</strain>
    </source>
</reference>
<dbReference type="SUPFAM" id="SSF55681">
    <property type="entry name" value="Class II aaRS and biotin synthetases"/>
    <property type="match status" value="1"/>
</dbReference>
<evidence type="ECO:0000313" key="3">
    <source>
        <dbReference type="Proteomes" id="UP000008305"/>
    </source>
</evidence>
<feature type="domain" description="BPL/LPL catalytic" evidence="1">
    <location>
        <begin position="31"/>
        <end position="210"/>
    </location>
</feature>
<organism evidence="2 3">
    <name type="scientific">Chlamydia pecorum (strain ATCC VR-628 / DSM 29919 / E58)</name>
    <name type="common">Chlamydophila pecorum</name>
    <dbReference type="NCBI Taxonomy" id="331635"/>
    <lineage>
        <taxon>Bacteria</taxon>
        <taxon>Pseudomonadati</taxon>
        <taxon>Chlamydiota</taxon>
        <taxon>Chlamydiia</taxon>
        <taxon>Chlamydiales</taxon>
        <taxon>Chlamydiaceae</taxon>
        <taxon>Chlamydia/Chlamydophila group</taxon>
        <taxon>Chlamydia</taxon>
    </lineage>
</organism>
<dbReference type="RefSeq" id="WP_013712503.1">
    <property type="nucleotide sequence ID" value="NC_015408.1"/>
</dbReference>
<dbReference type="InterPro" id="IPR004143">
    <property type="entry name" value="BPL_LPL_catalytic"/>
</dbReference>
<name>A0AA34RD52_CHLPE</name>
<dbReference type="InterPro" id="IPR053264">
    <property type="entry name" value="Lipoate-ligase_2_inactive"/>
</dbReference>
<sequence>MRSLPKCILLDFQGLPIFKQLQIEEALLRVADQNFCIFNRAVSDSVVLGISRDPNQDTYLSRLQENNIPVIKRYSGGGTVFIDEDTLMVSWIMNSDQAFEDPQSILSWTYALYAPMFPNTFSIQENDYTLGEKKIGGNAQYIQKHRWVHHTTFLWDMNLEKLEYYLPLPKKQPKYRNQRSHKHFLTTLHPWFPDKEAFFTQLKNLIQPRFSWQELTDSDLENLLARPHRKSSMHLYT</sequence>
<accession>A0AA34RD52</accession>
<keyword evidence="2" id="KW-0436">Ligase</keyword>
<proteinExistence type="predicted"/>
<dbReference type="PROSITE" id="PS51733">
    <property type="entry name" value="BPL_LPL_CATALYTIC"/>
    <property type="match status" value="1"/>
</dbReference>
<dbReference type="EMBL" id="CP002608">
    <property type="protein sequence ID" value="AEB41425.1"/>
    <property type="molecule type" value="Genomic_DNA"/>
</dbReference>